<name>G4QE47_GLANF</name>
<keyword evidence="2 4" id="KW-0472">Membrane</keyword>
<dbReference type="KEGG" id="gni:GNIT_3227"/>
<keyword evidence="8" id="KW-0675">Receptor</keyword>
<dbReference type="eggNOG" id="COG1629">
    <property type="taxonomic scope" value="Bacteria"/>
</dbReference>
<dbReference type="RefSeq" id="WP_014110192.1">
    <property type="nucleotide sequence ID" value="NC_016041.1"/>
</dbReference>
<sequence>MQKKNRLKSPIAKGVSLALGVSLMAPIYAQQTDEVASASSAEEQSQLVEIIEITGIRGSLMRSMDTKRESVGVVDAITSEDIGKFPDTNLAESLQRITGVSIDRVNGEGSRVTVRGFGADFNLVTLNGRQLPTNSGLGRSFDFGDLAAEGVAGVEIYKTGKAHVPTGGIGATINILSVKPLDSEGLNASFGLKAVNDTSTISGDTWTPEFSGIYSNTFLDNTFGVAFIGSVQERNNGAQSATTNFFSEVDGGSIRDGVSLNGTQPSAGDIVGIPRNIVYQLSEVERTRTNAQLTLQYAPRDDLTVTLDYTYAEQEVSSSYNDVSFWVAQVPDEVLWSEGPVVSPLVYSEFDREPDFPHAAGGGGSRNELNSVGINVEWLPNDSLELSLDHHDSKSLREPDDEIRGSNSFLTVAGLRGRSRASTTIDFTGDIPVTTTTANDPLSPDDMRLTGSVYSNSWAEMNIEQTQFSGKWYVDEDQTIDFGMGLSKVANFEASSLVQRNTWGEPQASALGAMSDLMTPASLSGVYDSFSAGDQINNNFFIFDYTEVAARAAFLESLDPSNPLYLAPDINAVGSCGNGFCPDFEKGFGNNFEEDTLSAFLQYRYQGEIVDLPYSVLVGLRYEETDVTSSSASRNYTRVEWVAANEWIARDDGTEVPSGLEASYDNWLPNFDFDLNVHEDMKVRYSYSTTIARAGYGALIGSLSIANFIQYNSDGLYRATGSIGNPGLLPYESENHDLSYEWYYDDASYFSIGYFNKTVSNFIGGTTLEDVAIFPDLAFPGFGPLFEDAVAALGGTPSNQAIRDWIFENRGGEQGVIPDPNGGGVITGVSGRDNPATFDLATTINSADELTIDGWEVALQHDFVDTGFGVIMNATFANSDNEFNRLLNQQQFTLPGLSDTRNVIGYYDKDGIQVRIAYNWRDEWLSFASGPQPGYVAAYEQWDINASYDFNNGVIVFFEGINITDETTRGFARDNLQVAGVTQTGARYNVGFRYSF</sequence>
<accession>G4QE47</accession>
<reference evidence="8 9" key="1">
    <citation type="journal article" date="2011" name="J. Bacteriol.">
        <title>Complete genome sequence of seawater bacterium Glaciecola nitratireducens FR1064T.</title>
        <authorList>
            <person name="Bian F."/>
            <person name="Qin Q.L."/>
            <person name="Xie B.B."/>
            <person name="Shu Y.L."/>
            <person name="Zhang X.Y."/>
            <person name="Yu Y."/>
            <person name="Chen B."/>
            <person name="Chen X.L."/>
            <person name="Zhou B.C."/>
            <person name="Zhang Y.Z."/>
        </authorList>
    </citation>
    <scope>NUCLEOTIDE SEQUENCE [LARGE SCALE GENOMIC DNA]</scope>
    <source>
        <strain evidence="9">JCM 12485 / KCTC 12276 / FR1064</strain>
    </source>
</reference>
<evidence type="ECO:0000256" key="5">
    <source>
        <dbReference type="SAM" id="SignalP"/>
    </source>
</evidence>
<proteinExistence type="inferred from homology"/>
<keyword evidence="3" id="KW-0998">Cell outer membrane</keyword>
<dbReference type="HOGENOM" id="CLU_006935_2_0_6"/>
<gene>
    <name evidence="8" type="ordered locus">GNIT_3227</name>
</gene>
<comment type="similarity">
    <text evidence="4">Belongs to the TonB-dependent receptor family.</text>
</comment>
<dbReference type="Gene3D" id="2.170.130.10">
    <property type="entry name" value="TonB-dependent receptor, plug domain"/>
    <property type="match status" value="1"/>
</dbReference>
<evidence type="ECO:0000256" key="2">
    <source>
        <dbReference type="ARBA" id="ARBA00023136"/>
    </source>
</evidence>
<feature type="chain" id="PRO_5003467169" evidence="5">
    <location>
        <begin position="30"/>
        <end position="996"/>
    </location>
</feature>
<keyword evidence="9" id="KW-1185">Reference proteome</keyword>
<evidence type="ECO:0000256" key="1">
    <source>
        <dbReference type="ARBA" id="ARBA00004442"/>
    </source>
</evidence>
<feature type="domain" description="TonB-dependent receptor plug" evidence="7">
    <location>
        <begin position="67"/>
        <end position="164"/>
    </location>
</feature>
<feature type="domain" description="TonB-dependent receptor-like beta-barrel" evidence="6">
    <location>
        <begin position="428"/>
        <end position="963"/>
    </location>
</feature>
<dbReference type="NCBIfam" id="TIGR01782">
    <property type="entry name" value="TonB-Xanth-Caul"/>
    <property type="match status" value="1"/>
</dbReference>
<dbReference type="Proteomes" id="UP000009282">
    <property type="component" value="Chromosome"/>
</dbReference>
<dbReference type="InterPro" id="IPR012910">
    <property type="entry name" value="Plug_dom"/>
</dbReference>
<dbReference type="InterPro" id="IPR000531">
    <property type="entry name" value="Beta-barrel_TonB"/>
</dbReference>
<keyword evidence="5" id="KW-0732">Signal</keyword>
<comment type="subcellular location">
    <subcellularLocation>
        <location evidence="1 4">Cell outer membrane</location>
    </subcellularLocation>
</comment>
<dbReference type="InterPro" id="IPR036942">
    <property type="entry name" value="Beta-barrel_TonB_sf"/>
</dbReference>
<feature type="signal peptide" evidence="5">
    <location>
        <begin position="1"/>
        <end position="29"/>
    </location>
</feature>
<evidence type="ECO:0000313" key="9">
    <source>
        <dbReference type="Proteomes" id="UP000009282"/>
    </source>
</evidence>
<dbReference type="PANTHER" id="PTHR40980:SF3">
    <property type="entry name" value="TONB-DEPENDENT RECEPTOR-LIKE BETA-BARREL DOMAIN-CONTAINING PROTEIN"/>
    <property type="match status" value="1"/>
</dbReference>
<dbReference type="OrthoDB" id="8727862at2"/>
<organism evidence="8 9">
    <name type="scientific">Glaciecola nitratireducens (strain JCM 12485 / KCTC 12276 / FR1064)</name>
    <dbReference type="NCBI Taxonomy" id="1085623"/>
    <lineage>
        <taxon>Bacteria</taxon>
        <taxon>Pseudomonadati</taxon>
        <taxon>Pseudomonadota</taxon>
        <taxon>Gammaproteobacteria</taxon>
        <taxon>Alteromonadales</taxon>
        <taxon>Alteromonadaceae</taxon>
        <taxon>Brumicola</taxon>
    </lineage>
</organism>
<evidence type="ECO:0000256" key="4">
    <source>
        <dbReference type="RuleBase" id="RU003357"/>
    </source>
</evidence>
<evidence type="ECO:0000259" key="7">
    <source>
        <dbReference type="Pfam" id="PF07715"/>
    </source>
</evidence>
<dbReference type="GO" id="GO:0009279">
    <property type="term" value="C:cell outer membrane"/>
    <property type="evidence" value="ECO:0007669"/>
    <property type="project" value="UniProtKB-SubCell"/>
</dbReference>
<dbReference type="InterPro" id="IPR010104">
    <property type="entry name" value="TonB_rcpt_bac"/>
</dbReference>
<evidence type="ECO:0000313" key="8">
    <source>
        <dbReference type="EMBL" id="AEP31321.1"/>
    </source>
</evidence>
<keyword evidence="4" id="KW-0798">TonB box</keyword>
<protein>
    <submittedName>
        <fullName evidence="8">TonB-dependent receptor subfamily protein</fullName>
    </submittedName>
</protein>
<dbReference type="STRING" id="1085623.GNIT_3227"/>
<dbReference type="AlphaFoldDB" id="G4QE47"/>
<evidence type="ECO:0000256" key="3">
    <source>
        <dbReference type="ARBA" id="ARBA00023237"/>
    </source>
</evidence>
<dbReference type="PANTHER" id="PTHR40980">
    <property type="entry name" value="PLUG DOMAIN-CONTAINING PROTEIN"/>
    <property type="match status" value="1"/>
</dbReference>
<dbReference type="EMBL" id="CP003060">
    <property type="protein sequence ID" value="AEP31321.1"/>
    <property type="molecule type" value="Genomic_DNA"/>
</dbReference>
<dbReference type="InterPro" id="IPR037066">
    <property type="entry name" value="Plug_dom_sf"/>
</dbReference>
<dbReference type="Pfam" id="PF00593">
    <property type="entry name" value="TonB_dep_Rec_b-barrel"/>
    <property type="match status" value="1"/>
</dbReference>
<dbReference type="SUPFAM" id="SSF56935">
    <property type="entry name" value="Porins"/>
    <property type="match status" value="1"/>
</dbReference>
<evidence type="ECO:0000259" key="6">
    <source>
        <dbReference type="Pfam" id="PF00593"/>
    </source>
</evidence>
<dbReference type="Gene3D" id="2.40.170.20">
    <property type="entry name" value="TonB-dependent receptor, beta-barrel domain"/>
    <property type="match status" value="1"/>
</dbReference>
<dbReference type="Pfam" id="PF07715">
    <property type="entry name" value="Plug"/>
    <property type="match status" value="1"/>
</dbReference>